<evidence type="ECO:0000313" key="3">
    <source>
        <dbReference type="EMBL" id="SHG70555.1"/>
    </source>
</evidence>
<dbReference type="Gene3D" id="2.60.40.1120">
    <property type="entry name" value="Carboxypeptidase-like, regulatory domain"/>
    <property type="match status" value="1"/>
</dbReference>
<dbReference type="SUPFAM" id="SSF49464">
    <property type="entry name" value="Carboxypeptidase regulatory domain-like"/>
    <property type="match status" value="1"/>
</dbReference>
<dbReference type="AlphaFoldDB" id="A0A1M5LZX1"/>
<dbReference type="Pfam" id="PF07715">
    <property type="entry name" value="Plug"/>
    <property type="match status" value="1"/>
</dbReference>
<dbReference type="Pfam" id="PF13715">
    <property type="entry name" value="CarbopepD_reg_2"/>
    <property type="match status" value="1"/>
</dbReference>
<evidence type="ECO:0000256" key="1">
    <source>
        <dbReference type="PROSITE-ProRule" id="PRU00339"/>
    </source>
</evidence>
<dbReference type="SUPFAM" id="SSF56935">
    <property type="entry name" value="Porins"/>
    <property type="match status" value="1"/>
</dbReference>
<feature type="repeat" description="TPR" evidence="1">
    <location>
        <begin position="540"/>
        <end position="573"/>
    </location>
</feature>
<dbReference type="InterPro" id="IPR019734">
    <property type="entry name" value="TPR_rpt"/>
</dbReference>
<dbReference type="InterPro" id="IPR011990">
    <property type="entry name" value="TPR-like_helical_dom_sf"/>
</dbReference>
<dbReference type="InterPro" id="IPR012910">
    <property type="entry name" value="Plug_dom"/>
</dbReference>
<accession>A0A1M5LZX1</accession>
<dbReference type="Proteomes" id="UP000184532">
    <property type="component" value="Unassembled WGS sequence"/>
</dbReference>
<evidence type="ECO:0000313" key="4">
    <source>
        <dbReference type="Proteomes" id="UP000184532"/>
    </source>
</evidence>
<dbReference type="InterPro" id="IPR008969">
    <property type="entry name" value="CarboxyPept-like_regulatory"/>
</dbReference>
<proteinExistence type="predicted"/>
<feature type="domain" description="TonB-dependent receptor plug" evidence="2">
    <location>
        <begin position="321"/>
        <end position="428"/>
    </location>
</feature>
<reference evidence="4" key="1">
    <citation type="submission" date="2016-11" db="EMBL/GenBank/DDBJ databases">
        <authorList>
            <person name="Varghese N."/>
            <person name="Submissions S."/>
        </authorList>
    </citation>
    <scope>NUCLEOTIDE SEQUENCE [LARGE SCALE GENOMIC DNA]</scope>
    <source>
        <strain evidence="4">DSM 22638</strain>
    </source>
</reference>
<evidence type="ECO:0000259" key="2">
    <source>
        <dbReference type="Pfam" id="PF07715"/>
    </source>
</evidence>
<sequence length="771" mass="87656">MTLGCSSLVGMEYHLSNKKPASESSIINEPRKERKKPSHVTILWDASFSLSSKKIEQEILLLDEYFEYLNDADVSLLILSNDVTFSQKYQIKKGDWSHLKLKIRDITYDGGIAYDIWNKIGKLSGTVLLFSDGINFPDKTNTEKELVLFTINSRKKYNRLFLKTLGEANGGSHIDLGHGIKQNKSPIMYLKSPERQDLTKFEDYSYKNPIHKEKSISGVVTDLSGPLEGVNVSVKGTDRITTTDKNGKYRIDGKPSESLIFSYPDRDSIEVLIDETTNEEDIFMSSNLNYLDEVVVEGETKSEAGIDSKQKIKTNFGVLDKKSSGFSVRTVTSDKIPPSSVDIYDVIQNALPGVRLAPTGSSDNKLVLIRGGHRNFSGLVGAAWDIDGNILKDTDNIPFISAHEIETVTVMPGSWAAARYGSIAVAGIVIVRTRRTSNNGQDNPSNNGNPNSGFLNRNVYQKDAIIGISKSGGTSKPVQKIIESKDASEAYKRYLEIRDLYRHFPHFFSDVFEVFEDKWHDRNTSLLILSNIEELFYDDSNALKIAAYKYEEAGQLERALQIYRRILRLRPLHSQSYRDLANINTKIGRKKRAWNLYNGYLNLFAEGANYDDGLDQIVKKEMERLMEHGKGFNSPAPNYSTNSLEGPIEIIAEWNQPEAEFELQFVHPNGLFYDWKHFLTPENDQRMLSEKKRGYSAQSFFIDSLSKERWLVNIRYKGNKSEFIPTFIKLTIRDTRQKGFTEEVVKVLKLKNQEINYKVASINSENFDFFE</sequence>
<dbReference type="PROSITE" id="PS50005">
    <property type="entry name" value="TPR"/>
    <property type="match status" value="1"/>
</dbReference>
<keyword evidence="1" id="KW-0802">TPR repeat</keyword>
<organism evidence="3 4">
    <name type="scientific">Flagellimonas flava</name>
    <dbReference type="NCBI Taxonomy" id="570519"/>
    <lineage>
        <taxon>Bacteria</taxon>
        <taxon>Pseudomonadati</taxon>
        <taxon>Bacteroidota</taxon>
        <taxon>Flavobacteriia</taxon>
        <taxon>Flavobacteriales</taxon>
        <taxon>Flavobacteriaceae</taxon>
        <taxon>Flagellimonas</taxon>
    </lineage>
</organism>
<name>A0A1M5LZX1_9FLAO</name>
<dbReference type="EMBL" id="FQWL01000003">
    <property type="protein sequence ID" value="SHG70555.1"/>
    <property type="molecule type" value="Genomic_DNA"/>
</dbReference>
<keyword evidence="3" id="KW-0675">Receptor</keyword>
<dbReference type="Gene3D" id="2.170.130.10">
    <property type="entry name" value="TonB-dependent receptor, plug domain"/>
    <property type="match status" value="1"/>
</dbReference>
<keyword evidence="4" id="KW-1185">Reference proteome</keyword>
<dbReference type="STRING" id="570519.SAMN04488116_2186"/>
<dbReference type="SUPFAM" id="SSF48452">
    <property type="entry name" value="TPR-like"/>
    <property type="match status" value="1"/>
</dbReference>
<protein>
    <submittedName>
        <fullName evidence="3">TonB-dependent Receptor Plug Domain</fullName>
    </submittedName>
</protein>
<gene>
    <name evidence="3" type="ORF">SAMN04488116_2186</name>
</gene>
<dbReference type="InterPro" id="IPR037066">
    <property type="entry name" value="Plug_dom_sf"/>
</dbReference>
<dbReference type="Gene3D" id="1.25.40.10">
    <property type="entry name" value="Tetratricopeptide repeat domain"/>
    <property type="match status" value="1"/>
</dbReference>